<accession>A0AAW1V265</accession>
<dbReference type="PANTHER" id="PTHR12659">
    <property type="entry name" value="RHO-TYPE GTPASE ACTIVATING PROTEIN"/>
    <property type="match status" value="1"/>
</dbReference>
<feature type="domain" description="Rho-GAP" evidence="5">
    <location>
        <begin position="699"/>
        <end position="894"/>
    </location>
</feature>
<evidence type="ECO:0000256" key="3">
    <source>
        <dbReference type="SAM" id="Coils"/>
    </source>
</evidence>
<evidence type="ECO:0000256" key="4">
    <source>
        <dbReference type="SAM" id="MobiDB-lite"/>
    </source>
</evidence>
<dbReference type="SUPFAM" id="SSF48350">
    <property type="entry name" value="GTPase activation domain, GAP"/>
    <property type="match status" value="1"/>
</dbReference>
<dbReference type="Pfam" id="PF00620">
    <property type="entry name" value="RhoGAP"/>
    <property type="match status" value="1"/>
</dbReference>
<protein>
    <recommendedName>
        <fullName evidence="9">Rho GTPase-activating protein 7</fullName>
    </recommendedName>
</protein>
<name>A0AAW1V265_9CUCU</name>
<dbReference type="GO" id="GO:0035023">
    <property type="term" value="P:regulation of Rho protein signal transduction"/>
    <property type="evidence" value="ECO:0007669"/>
    <property type="project" value="TreeGrafter"/>
</dbReference>
<dbReference type="Gene3D" id="1.10.287.2070">
    <property type="match status" value="1"/>
</dbReference>
<dbReference type="PANTHER" id="PTHR12659:SF7">
    <property type="entry name" value="CROSSVEINLESS C, ISOFORM C"/>
    <property type="match status" value="1"/>
</dbReference>
<dbReference type="SUPFAM" id="SSF55961">
    <property type="entry name" value="Bet v1-like"/>
    <property type="match status" value="1"/>
</dbReference>
<evidence type="ECO:0000256" key="2">
    <source>
        <dbReference type="ARBA" id="ARBA00022553"/>
    </source>
</evidence>
<evidence type="ECO:0000256" key="1">
    <source>
        <dbReference type="ARBA" id="ARBA00022468"/>
    </source>
</evidence>
<keyword evidence="8" id="KW-1185">Reference proteome</keyword>
<dbReference type="GO" id="GO:0030036">
    <property type="term" value="P:actin cytoskeleton organization"/>
    <property type="evidence" value="ECO:0007669"/>
    <property type="project" value="TreeGrafter"/>
</dbReference>
<dbReference type="Pfam" id="PF01852">
    <property type="entry name" value="START"/>
    <property type="match status" value="1"/>
</dbReference>
<feature type="compositionally biased region" description="Polar residues" evidence="4">
    <location>
        <begin position="319"/>
        <end position="334"/>
    </location>
</feature>
<feature type="compositionally biased region" description="Low complexity" evidence="4">
    <location>
        <begin position="304"/>
        <end position="318"/>
    </location>
</feature>
<sequence length="1136" mass="129853">MNLNDQYEELALYLLQAENEISQVFENNVNKELATVRRANVPELTSNQITNGAYPKTDHNGHKVHFAESKEQRTVEPDLISKNGCYFSGHTQNGDSGSKNGDYDLKSCLKSSGDLNRCEMLSYPCKNLNANRGFSNGRCDFKNESNQNSNRIYTTPYLFVDGNDVQYPLNIPMNTSRNSIQNIHLQTLSGQKNVYQVPKQHSLSHDAFQDDDGISSSVDRNDADENILSLIESIKEDIRELKEKYEHDDEIERNRYLTKELDEILNLYKMNITMSKETDILSDVTSTSSYHSVSLETVVQNADTPTSPQLTSSSTNLSKVSECSSSPCLTSVSDNELADDDHSISSSECRYHTPSEWEVSPTPQAVLRGKSSSAPVLKNQQPKVNKQARSQSDRHLAEIEAAEACKWLRATGFPQYAQMYEEMQFPVDISTAAKDHPRLDPDVLSSLYRRLQILNNCVHLHQQKNVHNTDESEDENYALSKNWTFQSDIRRWSRACIDLNPESEASKCTKKVQESDEVFEDCNSPRERFRRGGSVKYNRRREGVIISDSGAKLLDSLSEQLTGISVASSQNNSSDAERTPKFYDRLWGKAAEKDIQNNSPENSVTFQVSSIKDDEANIFYCKFSSQQLGQLERIAMLKLTAYIEKYCPTHRTGWNWDVPKNLIRKMKNPAYKVGTYKIAAPIVPDMVVAFYIDKSVFGVPIQLTLQRTGHPLPRNIENALEWLQQNATEQVGLFRKSGVKSRIQSLRSTVESSTDMLSFEDHQSYDVADMVKQYFRELPEALLTNKLSETFKLIFQYVPNEYRLDAVLCGVFLMPDEHIEVLQTLIDFLISIAKHSNENQMNESNLATCFAPSLFYYPQLSKSNFGAPHPKDLAENKAAHDCLLFFLENHQKLFTIPRGLINQCNPAEMREWKVLNLEELGKDVGGWKEYLQECEQAYLKEIRDKSRGWTLLPNCNATKVEVFFKKLDDGLSVRVWKAIADIDAPPSEVLHRIMRERHIWDLELMSAKIVLQLNKDTEIFQYGRRRMSSLPLEEYCVVRHWRSDYPRGACMIVETSVEHEDIVHIPGSIKGIVHASRYYIEPCGSGRSRIHHMCRTDTMGRKPEYYYKNYGHIIGIFISNIQNSFYQQTSGPESKV</sequence>
<keyword evidence="2" id="KW-0597">Phosphoprotein</keyword>
<gene>
    <name evidence="7" type="ORF">WA026_004627</name>
</gene>
<dbReference type="GO" id="GO:0008289">
    <property type="term" value="F:lipid binding"/>
    <property type="evidence" value="ECO:0007669"/>
    <property type="project" value="InterPro"/>
</dbReference>
<comment type="caution">
    <text evidence="7">The sequence shown here is derived from an EMBL/GenBank/DDBJ whole genome shotgun (WGS) entry which is preliminary data.</text>
</comment>
<dbReference type="InterPro" id="IPR023393">
    <property type="entry name" value="START-like_dom_sf"/>
</dbReference>
<dbReference type="GO" id="GO:0005096">
    <property type="term" value="F:GTPase activator activity"/>
    <property type="evidence" value="ECO:0007669"/>
    <property type="project" value="UniProtKB-KW"/>
</dbReference>
<evidence type="ECO:0000259" key="5">
    <source>
        <dbReference type="PROSITE" id="PS50238"/>
    </source>
</evidence>
<feature type="coiled-coil region" evidence="3">
    <location>
        <begin position="224"/>
        <end position="251"/>
    </location>
</feature>
<feature type="region of interest" description="Disordered" evidence="4">
    <location>
        <begin position="300"/>
        <end position="349"/>
    </location>
</feature>
<evidence type="ECO:0008006" key="9">
    <source>
        <dbReference type="Google" id="ProtNLM"/>
    </source>
</evidence>
<evidence type="ECO:0000313" key="7">
    <source>
        <dbReference type="EMBL" id="KAK9889354.1"/>
    </source>
</evidence>
<keyword evidence="1" id="KW-0343">GTPase activation</keyword>
<evidence type="ECO:0000313" key="8">
    <source>
        <dbReference type="Proteomes" id="UP001431783"/>
    </source>
</evidence>
<dbReference type="InterPro" id="IPR002913">
    <property type="entry name" value="START_lipid-bd_dom"/>
</dbReference>
<dbReference type="SMART" id="SM00324">
    <property type="entry name" value="RhoGAP"/>
    <property type="match status" value="1"/>
</dbReference>
<dbReference type="Gene3D" id="1.10.555.10">
    <property type="entry name" value="Rho GTPase activation protein"/>
    <property type="match status" value="1"/>
</dbReference>
<organism evidence="7 8">
    <name type="scientific">Henosepilachna vigintioctopunctata</name>
    <dbReference type="NCBI Taxonomy" id="420089"/>
    <lineage>
        <taxon>Eukaryota</taxon>
        <taxon>Metazoa</taxon>
        <taxon>Ecdysozoa</taxon>
        <taxon>Arthropoda</taxon>
        <taxon>Hexapoda</taxon>
        <taxon>Insecta</taxon>
        <taxon>Pterygota</taxon>
        <taxon>Neoptera</taxon>
        <taxon>Endopterygota</taxon>
        <taxon>Coleoptera</taxon>
        <taxon>Polyphaga</taxon>
        <taxon>Cucujiformia</taxon>
        <taxon>Coccinelloidea</taxon>
        <taxon>Coccinellidae</taxon>
        <taxon>Epilachninae</taxon>
        <taxon>Epilachnini</taxon>
        <taxon>Henosepilachna</taxon>
    </lineage>
</organism>
<feature type="compositionally biased region" description="Polar residues" evidence="4">
    <location>
        <begin position="372"/>
        <end position="390"/>
    </location>
</feature>
<dbReference type="SMART" id="SM00234">
    <property type="entry name" value="START"/>
    <property type="match status" value="1"/>
</dbReference>
<dbReference type="InterPro" id="IPR000198">
    <property type="entry name" value="RhoGAP_dom"/>
</dbReference>
<dbReference type="Gene3D" id="3.30.530.20">
    <property type="match status" value="1"/>
</dbReference>
<dbReference type="Proteomes" id="UP001431783">
    <property type="component" value="Unassembled WGS sequence"/>
</dbReference>
<dbReference type="EMBL" id="JARQZJ010000122">
    <property type="protein sequence ID" value="KAK9889354.1"/>
    <property type="molecule type" value="Genomic_DNA"/>
</dbReference>
<evidence type="ECO:0000259" key="6">
    <source>
        <dbReference type="PROSITE" id="PS50848"/>
    </source>
</evidence>
<keyword evidence="3" id="KW-0175">Coiled coil</keyword>
<feature type="domain" description="START" evidence="6">
    <location>
        <begin position="936"/>
        <end position="1106"/>
    </location>
</feature>
<dbReference type="PROSITE" id="PS50238">
    <property type="entry name" value="RHOGAP"/>
    <property type="match status" value="1"/>
</dbReference>
<dbReference type="InterPro" id="IPR013761">
    <property type="entry name" value="SAM/pointed_sf"/>
</dbReference>
<reference evidence="7 8" key="1">
    <citation type="submission" date="2023-03" db="EMBL/GenBank/DDBJ databases">
        <title>Genome insight into feeding habits of ladybird beetles.</title>
        <authorList>
            <person name="Li H.-S."/>
            <person name="Huang Y.-H."/>
            <person name="Pang H."/>
        </authorList>
    </citation>
    <scope>NUCLEOTIDE SEQUENCE [LARGE SCALE GENOMIC DNA]</scope>
    <source>
        <strain evidence="7">SYSU_2023b</strain>
        <tissue evidence="7">Whole body</tissue>
    </source>
</reference>
<dbReference type="GO" id="GO:0007165">
    <property type="term" value="P:signal transduction"/>
    <property type="evidence" value="ECO:0007669"/>
    <property type="project" value="InterPro"/>
</dbReference>
<feature type="region of interest" description="Disordered" evidence="4">
    <location>
        <begin position="372"/>
        <end position="391"/>
    </location>
</feature>
<proteinExistence type="predicted"/>
<dbReference type="SUPFAM" id="SSF47769">
    <property type="entry name" value="SAM/Pointed domain"/>
    <property type="match status" value="1"/>
</dbReference>
<dbReference type="InterPro" id="IPR008936">
    <property type="entry name" value="Rho_GTPase_activation_prot"/>
</dbReference>
<dbReference type="PROSITE" id="PS50848">
    <property type="entry name" value="START"/>
    <property type="match status" value="1"/>
</dbReference>
<dbReference type="AlphaFoldDB" id="A0AAW1V265"/>